<organism evidence="4 5">
    <name type="scientific">Euzebya pacifica</name>
    <dbReference type="NCBI Taxonomy" id="1608957"/>
    <lineage>
        <taxon>Bacteria</taxon>
        <taxon>Bacillati</taxon>
        <taxon>Actinomycetota</taxon>
        <taxon>Nitriliruptoria</taxon>
        <taxon>Euzebyales</taxon>
    </lineage>
</organism>
<feature type="binding site" evidence="2">
    <location>
        <position position="172"/>
    </location>
    <ligand>
        <name>Mn(2+)</name>
        <dbReference type="ChEBI" id="CHEBI:29035"/>
        <label>2</label>
    </ligand>
</feature>
<dbReference type="InterPro" id="IPR011650">
    <property type="entry name" value="Peptidase_M20_dimer"/>
</dbReference>
<dbReference type="InterPro" id="IPR017439">
    <property type="entry name" value="Amidohydrolase"/>
</dbReference>
<name>A0A346Y3E7_9ACTN</name>
<dbReference type="NCBIfam" id="TIGR01891">
    <property type="entry name" value="amidohydrolases"/>
    <property type="match status" value="1"/>
</dbReference>
<gene>
    <name evidence="4" type="ORF">DVS28_a4328</name>
</gene>
<evidence type="ECO:0000256" key="2">
    <source>
        <dbReference type="PIRSR" id="PIRSR005962-1"/>
    </source>
</evidence>
<keyword evidence="1" id="KW-0378">Hydrolase</keyword>
<keyword evidence="2" id="KW-0479">Metal-binding</keyword>
<dbReference type="GO" id="GO:0019877">
    <property type="term" value="P:diaminopimelate biosynthetic process"/>
    <property type="evidence" value="ECO:0007669"/>
    <property type="project" value="UniProtKB-ARBA"/>
</dbReference>
<dbReference type="PANTHER" id="PTHR11014">
    <property type="entry name" value="PEPTIDASE M20 FAMILY MEMBER"/>
    <property type="match status" value="1"/>
</dbReference>
<dbReference type="KEGG" id="euz:DVS28_a4328"/>
<dbReference type="Pfam" id="PF01546">
    <property type="entry name" value="Peptidase_M20"/>
    <property type="match status" value="1"/>
</dbReference>
<feature type="binding site" evidence="2">
    <location>
        <position position="372"/>
    </location>
    <ligand>
        <name>Mn(2+)</name>
        <dbReference type="ChEBI" id="CHEBI:29035"/>
        <label>2</label>
    </ligand>
</feature>
<evidence type="ECO:0000313" key="5">
    <source>
        <dbReference type="Proteomes" id="UP000264006"/>
    </source>
</evidence>
<dbReference type="SUPFAM" id="SSF53187">
    <property type="entry name" value="Zn-dependent exopeptidases"/>
    <property type="match status" value="1"/>
</dbReference>
<dbReference type="PANTHER" id="PTHR11014:SF63">
    <property type="entry name" value="METALLOPEPTIDASE, PUTATIVE (AFU_ORTHOLOGUE AFUA_6G09600)-RELATED"/>
    <property type="match status" value="1"/>
</dbReference>
<feature type="domain" description="Peptidase M20 dimerisation" evidence="3">
    <location>
        <begin position="198"/>
        <end position="289"/>
    </location>
</feature>
<reference evidence="4 5" key="1">
    <citation type="submission" date="2018-09" db="EMBL/GenBank/DDBJ databases">
        <title>Complete genome sequence of Euzebya sp. DY32-46 isolated from seawater of Pacific Ocean.</title>
        <authorList>
            <person name="Xu L."/>
            <person name="Wu Y.-H."/>
            <person name="Xu X.-W."/>
        </authorList>
    </citation>
    <scope>NUCLEOTIDE SEQUENCE [LARGE SCALE GENOMIC DNA]</scope>
    <source>
        <strain evidence="4 5">DY32-46</strain>
    </source>
</reference>
<dbReference type="FunFam" id="3.30.70.360:FF:000001">
    <property type="entry name" value="N-acetyldiaminopimelate deacetylase"/>
    <property type="match status" value="1"/>
</dbReference>
<dbReference type="CDD" id="cd03886">
    <property type="entry name" value="M20_Acy1"/>
    <property type="match status" value="1"/>
</dbReference>
<dbReference type="Gene3D" id="3.40.630.10">
    <property type="entry name" value="Zn peptidases"/>
    <property type="match status" value="1"/>
</dbReference>
<evidence type="ECO:0000259" key="3">
    <source>
        <dbReference type="Pfam" id="PF07687"/>
    </source>
</evidence>
<feature type="binding site" evidence="2">
    <location>
        <position position="145"/>
    </location>
    <ligand>
        <name>Mn(2+)</name>
        <dbReference type="ChEBI" id="CHEBI:29035"/>
        <label>2</label>
    </ligand>
</feature>
<evidence type="ECO:0000313" key="4">
    <source>
        <dbReference type="EMBL" id="AXV08994.1"/>
    </source>
</evidence>
<dbReference type="SUPFAM" id="SSF55031">
    <property type="entry name" value="Bacterial exopeptidase dimerisation domain"/>
    <property type="match status" value="1"/>
</dbReference>
<dbReference type="OrthoDB" id="9777385at2"/>
<dbReference type="RefSeq" id="WP_114593251.1">
    <property type="nucleotide sequence ID" value="NZ_CP031165.1"/>
</dbReference>
<keyword evidence="5" id="KW-1185">Reference proteome</keyword>
<dbReference type="GO" id="GO:0050118">
    <property type="term" value="F:N-acetyldiaminopimelate deacetylase activity"/>
    <property type="evidence" value="ECO:0007669"/>
    <property type="project" value="UniProtKB-ARBA"/>
</dbReference>
<dbReference type="InterPro" id="IPR036264">
    <property type="entry name" value="Bact_exopeptidase_dim_dom"/>
</dbReference>
<dbReference type="AlphaFoldDB" id="A0A346Y3E7"/>
<feature type="binding site" evidence="2">
    <location>
        <position position="111"/>
    </location>
    <ligand>
        <name>Mn(2+)</name>
        <dbReference type="ChEBI" id="CHEBI:29035"/>
        <label>2</label>
    </ligand>
</feature>
<keyword evidence="2" id="KW-0464">Manganese</keyword>
<comment type="cofactor">
    <cofactor evidence="2">
        <name>Mn(2+)</name>
        <dbReference type="ChEBI" id="CHEBI:29035"/>
    </cofactor>
    <text evidence="2">The Mn(2+) ion enhances activity.</text>
</comment>
<accession>A0A346Y3E7</accession>
<dbReference type="InterPro" id="IPR002933">
    <property type="entry name" value="Peptidase_M20"/>
</dbReference>
<dbReference type="GO" id="GO:0046872">
    <property type="term" value="F:metal ion binding"/>
    <property type="evidence" value="ECO:0007669"/>
    <property type="project" value="UniProtKB-KW"/>
</dbReference>
<feature type="binding site" evidence="2">
    <location>
        <position position="109"/>
    </location>
    <ligand>
        <name>Mn(2+)</name>
        <dbReference type="ChEBI" id="CHEBI:29035"/>
        <label>2</label>
    </ligand>
</feature>
<proteinExistence type="predicted"/>
<dbReference type="Proteomes" id="UP000264006">
    <property type="component" value="Chromosome"/>
</dbReference>
<sequence>MTAIEQLSDIAVPPDVRDRMVAVRRDLHRHPELSRQEHRTAQLIADRLGEVGVDGVAHPVADTGVVGWVRGGEPGPTVLVRADIDALGITEADRGHDYVSTVEGVSHACGHDGHVAVALALAERLTAERDALAGNVVLLFQPAEERGGGARRMLDARAWPDDLTPSASLALHIATELPVGTVDIRPGTIAASAQSVAVKFGSPGGHAAYPHLTPDPVVCASAFVMAAQTIVSRTLAPRSAAVVSFGRIHGGEDRSAIPAEVELEGTIRTYDNDDLGIIQRRLRQIAEGTAATHGCTVEVDLRDDTYPACVNAPAITATVAAAARAVLGEGNVTAERVVAGADDMSEILMDLPGCYFWVGGANPARGLTFPHHSPEFDFDEDAMVVGLAVMEQAVRATLRSPPSGPNGTSEKL</sequence>
<dbReference type="PIRSF" id="PIRSF005962">
    <property type="entry name" value="Pept_M20D_amidohydro"/>
    <property type="match status" value="1"/>
</dbReference>
<dbReference type="Gene3D" id="3.30.70.360">
    <property type="match status" value="1"/>
</dbReference>
<dbReference type="Pfam" id="PF07687">
    <property type="entry name" value="M20_dimer"/>
    <property type="match status" value="1"/>
</dbReference>
<evidence type="ECO:0000256" key="1">
    <source>
        <dbReference type="ARBA" id="ARBA00022801"/>
    </source>
</evidence>
<protein>
    <submittedName>
        <fullName evidence="4">N-acetyl-L,L-diaminopimelate deacetylase</fullName>
    </submittedName>
</protein>
<dbReference type="EMBL" id="CP031165">
    <property type="protein sequence ID" value="AXV08994.1"/>
    <property type="molecule type" value="Genomic_DNA"/>
</dbReference>